<keyword evidence="4" id="KW-1185">Reference proteome</keyword>
<protein>
    <recommendedName>
        <fullName evidence="2">MATH domain-containing protein</fullName>
    </recommendedName>
</protein>
<dbReference type="GO" id="GO:0016567">
    <property type="term" value="P:protein ubiquitination"/>
    <property type="evidence" value="ECO:0007669"/>
    <property type="project" value="InterPro"/>
</dbReference>
<dbReference type="Gene3D" id="2.60.210.10">
    <property type="entry name" value="Apoptosis, Tumor Necrosis Factor Receptor Associated Protein 2, Chain A"/>
    <property type="match status" value="1"/>
</dbReference>
<sequence>MTTAVGIGRLSRSASRIVGKAAAGFHLLRIEAYSQTKTVLAGRNINSGNFSIGGYSWRLKYYPNGRDVSSANPDYISLYLLARDYNYSPDYNKLQAQYRFSILDQAGNIAYGLPAKTDIFKCGHDYEDSEEQISCGHERFIHKEYLERREDLLKDDCLTLRCDVGDFSELKTLCLAREDDKEDDDGDADSSKKNDGDAADDDEFELKPGHRGYSGRRRRRRPDDKEFVQWCMAQKRMG</sequence>
<evidence type="ECO:0000259" key="2">
    <source>
        <dbReference type="PROSITE" id="PS50144"/>
    </source>
</evidence>
<dbReference type="CDD" id="cd00121">
    <property type="entry name" value="MATH"/>
    <property type="match status" value="1"/>
</dbReference>
<feature type="region of interest" description="Disordered" evidence="1">
    <location>
        <begin position="180"/>
        <end position="223"/>
    </location>
</feature>
<organism evidence="3 4">
    <name type="scientific">Lolium multiflorum</name>
    <name type="common">Italian ryegrass</name>
    <name type="synonym">Lolium perenne subsp. multiflorum</name>
    <dbReference type="NCBI Taxonomy" id="4521"/>
    <lineage>
        <taxon>Eukaryota</taxon>
        <taxon>Viridiplantae</taxon>
        <taxon>Streptophyta</taxon>
        <taxon>Embryophyta</taxon>
        <taxon>Tracheophyta</taxon>
        <taxon>Spermatophyta</taxon>
        <taxon>Magnoliopsida</taxon>
        <taxon>Liliopsida</taxon>
        <taxon>Poales</taxon>
        <taxon>Poaceae</taxon>
        <taxon>BOP clade</taxon>
        <taxon>Pooideae</taxon>
        <taxon>Poodae</taxon>
        <taxon>Poeae</taxon>
        <taxon>Poeae Chloroplast Group 2 (Poeae type)</taxon>
        <taxon>Loliodinae</taxon>
        <taxon>Loliinae</taxon>
        <taxon>Lolium</taxon>
    </lineage>
</organism>
<dbReference type="AlphaFoldDB" id="A0AAD8RQW5"/>
<dbReference type="Proteomes" id="UP001231189">
    <property type="component" value="Unassembled WGS sequence"/>
</dbReference>
<evidence type="ECO:0000256" key="1">
    <source>
        <dbReference type="SAM" id="MobiDB-lite"/>
    </source>
</evidence>
<feature type="domain" description="MATH" evidence="2">
    <location>
        <begin position="23"/>
        <end position="164"/>
    </location>
</feature>
<evidence type="ECO:0000313" key="3">
    <source>
        <dbReference type="EMBL" id="KAK1629499.1"/>
    </source>
</evidence>
<dbReference type="InterPro" id="IPR002083">
    <property type="entry name" value="MATH/TRAF_dom"/>
</dbReference>
<feature type="compositionally biased region" description="Basic residues" evidence="1">
    <location>
        <begin position="209"/>
        <end position="220"/>
    </location>
</feature>
<dbReference type="PANTHER" id="PTHR26379">
    <property type="entry name" value="BTB/POZ AND MATH DOMAIN-CONTAINING PROTEIN 1"/>
    <property type="match status" value="1"/>
</dbReference>
<reference evidence="3" key="1">
    <citation type="submission" date="2023-07" db="EMBL/GenBank/DDBJ databases">
        <title>A chromosome-level genome assembly of Lolium multiflorum.</title>
        <authorList>
            <person name="Chen Y."/>
            <person name="Copetti D."/>
            <person name="Kolliker R."/>
            <person name="Studer B."/>
        </authorList>
    </citation>
    <scope>NUCLEOTIDE SEQUENCE</scope>
    <source>
        <strain evidence="3">02402/16</strain>
        <tissue evidence="3">Leaf</tissue>
    </source>
</reference>
<dbReference type="InterPro" id="IPR045005">
    <property type="entry name" value="BPM1-6"/>
</dbReference>
<dbReference type="Pfam" id="PF22486">
    <property type="entry name" value="MATH_2"/>
    <property type="match status" value="1"/>
</dbReference>
<name>A0AAD8RQW5_LOLMU</name>
<dbReference type="PROSITE" id="PS50144">
    <property type="entry name" value="MATH"/>
    <property type="match status" value="1"/>
</dbReference>
<evidence type="ECO:0000313" key="4">
    <source>
        <dbReference type="Proteomes" id="UP001231189"/>
    </source>
</evidence>
<dbReference type="PANTHER" id="PTHR26379:SF282">
    <property type="entry name" value="OS04G0433000 PROTEIN"/>
    <property type="match status" value="1"/>
</dbReference>
<dbReference type="SUPFAM" id="SSF49599">
    <property type="entry name" value="TRAF domain-like"/>
    <property type="match status" value="1"/>
</dbReference>
<gene>
    <name evidence="3" type="ORF">QYE76_003814</name>
</gene>
<comment type="caution">
    <text evidence="3">The sequence shown here is derived from an EMBL/GenBank/DDBJ whole genome shotgun (WGS) entry which is preliminary data.</text>
</comment>
<dbReference type="InterPro" id="IPR008974">
    <property type="entry name" value="TRAF-like"/>
</dbReference>
<accession>A0AAD8RQW5</accession>
<dbReference type="EMBL" id="JAUUTY010000005">
    <property type="protein sequence ID" value="KAK1629499.1"/>
    <property type="molecule type" value="Genomic_DNA"/>
</dbReference>
<proteinExistence type="predicted"/>